<dbReference type="EMBL" id="JAJNBZ010000010">
    <property type="protein sequence ID" value="MCE5170567.1"/>
    <property type="molecule type" value="Genomic_DNA"/>
</dbReference>
<dbReference type="SUPFAM" id="SSF55383">
    <property type="entry name" value="Copper amine oxidase, domain N"/>
    <property type="match status" value="1"/>
</dbReference>
<evidence type="ECO:0000259" key="3">
    <source>
        <dbReference type="Pfam" id="PF07833"/>
    </source>
</evidence>
<feature type="compositionally biased region" description="Polar residues" evidence="1">
    <location>
        <begin position="31"/>
        <end position="50"/>
    </location>
</feature>
<dbReference type="Pfam" id="PF07833">
    <property type="entry name" value="Cu_amine_oxidN1"/>
    <property type="match status" value="1"/>
</dbReference>
<dbReference type="InterPro" id="IPR012854">
    <property type="entry name" value="Cu_amine_oxidase-like_N"/>
</dbReference>
<keyword evidence="5" id="KW-1185">Reference proteome</keyword>
<evidence type="ECO:0000256" key="2">
    <source>
        <dbReference type="SAM" id="SignalP"/>
    </source>
</evidence>
<feature type="region of interest" description="Disordered" evidence="1">
    <location>
        <begin position="31"/>
        <end position="87"/>
    </location>
</feature>
<comment type="caution">
    <text evidence="4">The sequence shown here is derived from an EMBL/GenBank/DDBJ whole genome shotgun (WGS) entry which is preliminary data.</text>
</comment>
<dbReference type="InterPro" id="IPR013783">
    <property type="entry name" value="Ig-like_fold"/>
</dbReference>
<dbReference type="SUPFAM" id="SSF49299">
    <property type="entry name" value="PKD domain"/>
    <property type="match status" value="2"/>
</dbReference>
<evidence type="ECO:0000256" key="1">
    <source>
        <dbReference type="SAM" id="MobiDB-lite"/>
    </source>
</evidence>
<feature type="compositionally biased region" description="Low complexity" evidence="1">
    <location>
        <begin position="74"/>
        <end position="86"/>
    </location>
</feature>
<dbReference type="Proteomes" id="UP001199916">
    <property type="component" value="Unassembled WGS sequence"/>
</dbReference>
<protein>
    <submittedName>
        <fullName evidence="4">Copper amine oxidase N-terminal domain-containing protein</fullName>
    </submittedName>
</protein>
<sequence length="716" mass="79479">MKSWKKLFITCVAAVQFITVIPIVAAEGNTTTTDNKQVTSEITQEGSSSIQGEVDGGTDTDQDTDEVKGTVDENGNNNANSTSNSGIGAGDAGKDVLVLIANSNLMYQDGTEYKSPQPITVKKGVSYIALRSLVERFGLQVNYDSKTKETIIASGDKELRYKVGSSNYRVNGKATQMSGASYMQEGTFMVPITSAMQAFEMPYQWDNKTKRITIELSAPPIAKFSVNEKEIFAKQTPVTVTNESKSPRGLQIVEEEWTGLQDYYEDPGVYTVSLRVRDERGEWSAPYSVTITVLKPNEPPVANFQTEKTTYKMGEYIRYQDASTDDDDVADLKREWTNNKPAFFEPGNHTVTLKVTDKYGLSSEISQTITVTSETLYTFDEFNKVYTPVGEVYPHDGSTVLGLKLLKPEFSENNRTLYRSNSPENVKNNGILYQDNVAGGARIFLHHINKKSNNLQLYIVVKNISDDPANFTVEHSGLAGPSPYPQQTGKMASVRYFESFEKNDKATEMQLKPNETKVVIPELNQRPLKPDDTYTLYADFYGSTTLEYTVVALDADKDVLTELPNLQPLATDEHIRGTYINADRNFTVREEVGKGERLVFADKINDKDLTGTDMLTYQDMVNKGNYGVLYRVKLEKVAPHTLIAFNSRGGSYSGAMLVNGQTVNTPNHGLISGVDEASVVYRTGDYEEKVEILFSPAAGSNLPVNLLFLPMPKPRS</sequence>
<dbReference type="RefSeq" id="WP_233697263.1">
    <property type="nucleotide sequence ID" value="NZ_JAJNBZ010000010.1"/>
</dbReference>
<name>A0ABS8YG68_9BACL</name>
<feature type="signal peptide" evidence="2">
    <location>
        <begin position="1"/>
        <end position="25"/>
    </location>
</feature>
<feature type="chain" id="PRO_5045679864" evidence="2">
    <location>
        <begin position="26"/>
        <end position="716"/>
    </location>
</feature>
<dbReference type="Gene3D" id="3.30.457.10">
    <property type="entry name" value="Copper amine oxidase-like, N-terminal domain"/>
    <property type="match status" value="1"/>
</dbReference>
<dbReference type="InterPro" id="IPR036582">
    <property type="entry name" value="Mao_N_sf"/>
</dbReference>
<organism evidence="4 5">
    <name type="scientific">Paenibacillus profundus</name>
    <dbReference type="NCBI Taxonomy" id="1173085"/>
    <lineage>
        <taxon>Bacteria</taxon>
        <taxon>Bacillati</taxon>
        <taxon>Bacillota</taxon>
        <taxon>Bacilli</taxon>
        <taxon>Bacillales</taxon>
        <taxon>Paenibacillaceae</taxon>
        <taxon>Paenibacillus</taxon>
    </lineage>
</organism>
<accession>A0ABS8YG68</accession>
<proteinExistence type="predicted"/>
<dbReference type="InterPro" id="IPR035986">
    <property type="entry name" value="PKD_dom_sf"/>
</dbReference>
<evidence type="ECO:0000313" key="5">
    <source>
        <dbReference type="Proteomes" id="UP001199916"/>
    </source>
</evidence>
<dbReference type="Gene3D" id="2.60.40.10">
    <property type="entry name" value="Immunoglobulins"/>
    <property type="match status" value="1"/>
</dbReference>
<keyword evidence="2" id="KW-0732">Signal</keyword>
<reference evidence="4 5" key="1">
    <citation type="submission" date="2021-11" db="EMBL/GenBank/DDBJ databases">
        <title>Draft genome sequence of Paenibacillus profundus YoMME, a new Gram-positive bacteria with exoelectrogenic properties.</title>
        <authorList>
            <person name="Hubenova Y."/>
            <person name="Hubenova E."/>
            <person name="Manasiev Y."/>
            <person name="Peykov S."/>
            <person name="Mitov M."/>
        </authorList>
    </citation>
    <scope>NUCLEOTIDE SEQUENCE [LARGE SCALE GENOMIC DNA]</scope>
    <source>
        <strain evidence="4 5">YoMME</strain>
    </source>
</reference>
<evidence type="ECO:0000313" key="4">
    <source>
        <dbReference type="EMBL" id="MCE5170567.1"/>
    </source>
</evidence>
<gene>
    <name evidence="4" type="ORF">LQV63_14720</name>
</gene>
<feature type="domain" description="Copper amine oxidase-like N-terminal" evidence="3">
    <location>
        <begin position="109"/>
        <end position="214"/>
    </location>
</feature>